<dbReference type="KEGG" id="ssan:NX02_04790"/>
<dbReference type="Pfam" id="PF00067">
    <property type="entry name" value="p450"/>
    <property type="match status" value="1"/>
</dbReference>
<keyword evidence="2" id="KW-0479">Metal-binding</keyword>
<dbReference type="SUPFAM" id="SSF48264">
    <property type="entry name" value="Cytochrome P450"/>
    <property type="match status" value="1"/>
</dbReference>
<dbReference type="Proteomes" id="UP000018851">
    <property type="component" value="Chromosome"/>
</dbReference>
<keyword evidence="2" id="KW-0503">Monooxygenase</keyword>
<comment type="similarity">
    <text evidence="1 2">Belongs to the cytochrome P450 family.</text>
</comment>
<evidence type="ECO:0000313" key="3">
    <source>
        <dbReference type="EMBL" id="AHE52699.1"/>
    </source>
</evidence>
<dbReference type="AlphaFoldDB" id="W0A415"/>
<sequence>MRPAQLASPEAYVFDPFAESLISDPWEAYHRLRAEQPVYWCRTMGAWVLTRMADIEQVLVDERFDAVRTAGILAEVGRRARRDYRPLIRFLDAALFFKTGEDHARDRRTLATIMNQVKLSALEPIAANLARGLAAPIRSGAPFDAVAGLADPFPQRMMARILGIPQEDVPQLGELLADLTLVFDPAALATYDRVNARTIEALALLERRIAESSDGSGLRRIYDEAEGDAAERLERAAATALFAYRVGAETTIGLIGGIVRLMATQPGLRDRLAAEPALIDRLVSEVLRLESNVQRVGRIALEDATVGDVAIDRGDRLLLLLGAANRDPARYPAPDTAQLDAKRPADVSFGKGKHFCIGAALARLEGRVVVQALLDLPPIEPAADPVWFRGRTIRRLTSLTIRSVR</sequence>
<dbReference type="Gene3D" id="1.10.630.10">
    <property type="entry name" value="Cytochrome P450"/>
    <property type="match status" value="1"/>
</dbReference>
<dbReference type="InterPro" id="IPR001128">
    <property type="entry name" value="Cyt_P450"/>
</dbReference>
<dbReference type="PATRIC" id="fig|1123269.5.peg.931"/>
<keyword evidence="2" id="KW-0349">Heme</keyword>
<dbReference type="InterPro" id="IPR036396">
    <property type="entry name" value="Cyt_P450_sf"/>
</dbReference>
<reference evidence="3 4" key="1">
    <citation type="submission" date="2013-07" db="EMBL/GenBank/DDBJ databases">
        <title>Completed genome of Sphingomonas sanxanigenens NX02.</title>
        <authorList>
            <person name="Ma T."/>
            <person name="Huang H."/>
            <person name="Wu M."/>
            <person name="Li X."/>
            <person name="Li G."/>
        </authorList>
    </citation>
    <scope>NUCLEOTIDE SEQUENCE [LARGE SCALE GENOMIC DNA]</scope>
    <source>
        <strain evidence="3 4">NX02</strain>
    </source>
</reference>
<name>W0A415_9SPHN</name>
<evidence type="ECO:0000256" key="1">
    <source>
        <dbReference type="ARBA" id="ARBA00010617"/>
    </source>
</evidence>
<gene>
    <name evidence="3" type="ORF">NX02_04790</name>
</gene>
<evidence type="ECO:0008006" key="5">
    <source>
        <dbReference type="Google" id="ProtNLM"/>
    </source>
</evidence>
<dbReference type="GO" id="GO:0004497">
    <property type="term" value="F:monooxygenase activity"/>
    <property type="evidence" value="ECO:0007669"/>
    <property type="project" value="UniProtKB-KW"/>
</dbReference>
<dbReference type="RefSeq" id="WP_025290996.1">
    <property type="nucleotide sequence ID" value="NZ_CP006644.1"/>
</dbReference>
<dbReference type="GO" id="GO:0016705">
    <property type="term" value="F:oxidoreductase activity, acting on paired donors, with incorporation or reduction of molecular oxygen"/>
    <property type="evidence" value="ECO:0007669"/>
    <property type="project" value="InterPro"/>
</dbReference>
<dbReference type="PRINTS" id="PR00359">
    <property type="entry name" value="BP450"/>
</dbReference>
<dbReference type="InterPro" id="IPR002397">
    <property type="entry name" value="Cyt_P450_B"/>
</dbReference>
<evidence type="ECO:0000313" key="4">
    <source>
        <dbReference type="Proteomes" id="UP000018851"/>
    </source>
</evidence>
<keyword evidence="2" id="KW-0408">Iron</keyword>
<dbReference type="PANTHER" id="PTHR46696:SF1">
    <property type="entry name" value="CYTOCHROME P450 YJIB-RELATED"/>
    <property type="match status" value="1"/>
</dbReference>
<proteinExistence type="inferred from homology"/>
<accession>W0A415</accession>
<dbReference type="OrthoDB" id="5522954at2"/>
<dbReference type="PROSITE" id="PS00086">
    <property type="entry name" value="CYTOCHROME_P450"/>
    <property type="match status" value="1"/>
</dbReference>
<dbReference type="STRING" id="1123269.NX02_04790"/>
<dbReference type="PANTHER" id="PTHR46696">
    <property type="entry name" value="P450, PUTATIVE (EUROFUNG)-RELATED"/>
    <property type="match status" value="1"/>
</dbReference>
<keyword evidence="2" id="KW-0560">Oxidoreductase</keyword>
<dbReference type="GO" id="GO:0020037">
    <property type="term" value="F:heme binding"/>
    <property type="evidence" value="ECO:0007669"/>
    <property type="project" value="InterPro"/>
</dbReference>
<dbReference type="GO" id="GO:0005506">
    <property type="term" value="F:iron ion binding"/>
    <property type="evidence" value="ECO:0007669"/>
    <property type="project" value="InterPro"/>
</dbReference>
<dbReference type="InterPro" id="IPR017972">
    <property type="entry name" value="Cyt_P450_CS"/>
</dbReference>
<organism evidence="3 4">
    <name type="scientific">Sphingomonas sanxanigenens DSM 19645 = NX02</name>
    <dbReference type="NCBI Taxonomy" id="1123269"/>
    <lineage>
        <taxon>Bacteria</taxon>
        <taxon>Pseudomonadati</taxon>
        <taxon>Pseudomonadota</taxon>
        <taxon>Alphaproteobacteria</taxon>
        <taxon>Sphingomonadales</taxon>
        <taxon>Sphingomonadaceae</taxon>
        <taxon>Sphingomonas</taxon>
    </lineage>
</organism>
<protein>
    <recommendedName>
        <fullName evidence="5">Cytochrome P450</fullName>
    </recommendedName>
</protein>
<dbReference type="HOGENOM" id="CLU_033716_2_0_5"/>
<evidence type="ECO:0000256" key="2">
    <source>
        <dbReference type="RuleBase" id="RU000461"/>
    </source>
</evidence>
<dbReference type="EMBL" id="CP006644">
    <property type="protein sequence ID" value="AHE52699.1"/>
    <property type="molecule type" value="Genomic_DNA"/>
</dbReference>
<keyword evidence="4" id="KW-1185">Reference proteome</keyword>
<dbReference type="eggNOG" id="COG2124">
    <property type="taxonomic scope" value="Bacteria"/>
</dbReference>